<dbReference type="OrthoDB" id="1739806at2759"/>
<dbReference type="STRING" id="1088818.A0A2I0A3P5"/>
<accession>A0A2I0A3P5</accession>
<organism evidence="2 3">
    <name type="scientific">Apostasia shenzhenica</name>
    <dbReference type="NCBI Taxonomy" id="1088818"/>
    <lineage>
        <taxon>Eukaryota</taxon>
        <taxon>Viridiplantae</taxon>
        <taxon>Streptophyta</taxon>
        <taxon>Embryophyta</taxon>
        <taxon>Tracheophyta</taxon>
        <taxon>Spermatophyta</taxon>
        <taxon>Magnoliopsida</taxon>
        <taxon>Liliopsida</taxon>
        <taxon>Asparagales</taxon>
        <taxon>Orchidaceae</taxon>
        <taxon>Apostasioideae</taxon>
        <taxon>Apostasia</taxon>
    </lineage>
</organism>
<protein>
    <submittedName>
        <fullName evidence="2">Uncharacterized protein</fullName>
    </submittedName>
</protein>
<sequence length="2181" mass="244923">MEMEMDPRVKPLQFKVKAISRESAAAKGANVLDPDLRTHWSTGTNTKEWILLETDEPCLLSHIQIYNKSVLEWEITIGLRYKPEAFVKARPRCEAPKRDMIYPMNYTPCRYVRVSCLRGNPISVFFIQLIGLPVKGLEPEFQLVIDYLLPHIISHKHDAHDMHLQLLQDMASRLLVFLPLLETELSNFTDAPESTIRFLAMLAGPFYPILKIVNEREAVKGSLISSDTDVHRNNELSTITVSSNFEAQRRRSRIQSMFMQPASCSAAFRADVTILLLRKAYNDSCLGIVSRNAARALQKILGPITPQEDTVPVSELAECSISGETVKAEMPTHAYLTDYSTMFGEEFKIPDENWDADYLNVLDITAVEEGILHVLYACASHPPICYKAAKSNLEFCSVLPLIQALLPALRPPVNIIDEVDEKFRQWNHPSIEQALSQIVIMSSSTTYRSLVRACAGYLLSYSLSHMKTACVLIDLCSGPFSPWISTVIAKVDLAIDLLEDLVGVIQVLHPSISLARARAAMKYVILGLSGHVDDVLTKYKEHKHKLLFLFEMLESFLDPAISVNGIVDFGDASLVSLEKEKNCTLALNILHAAVKKPSVLPSLETEWRRGSVAPSVLLSILGPNIALPSNIDHCKYSSVLADNPGCKCSIMAADNPGLSKGPSGSLDSPNISIPKSSSPGEVDGKVDGFDSAIKFGGLDEPNYLFTPQELRTSVLMSSSGNSVGYNPFPEPMIGRDESQIVSSRILDYFQMDGGFFGDYLNLKADYLKLINQHDCEVRAAEFQKLALYLCSQSNETAEGHHAAIDAFLLAAECYINPFFMINFRPNSYVVNQLKALKSKMNQDNSIMELRRDFQKTEADLETISHLERKRDKTVLQLLLQAAKLNKQNRTSQLDPCPNEVECQDQEKNALAIDSQSADAVTLVRQNQALLYDFVLQQLQREQHLSYEVLLHALVFLLHSATELLCPPEIVIDVIHRSAEHLNLLLTSLYNELEEGNPHFDLEKLHGLRRRGMLLQRLVIASSGSDDGIMSIRSSSGCQFKSFIPLSAWLNKLIKYSDASPFSRFLWWMAVSRYAKRYLKERLFFASDLSELSLLLSIFGDGLALVGHTLHERVEVSDIEKYFPLENLQVDKNSSYSNASEYGNSFSVLYPYLHKFFPTMKKQFDIFGETILEAVGLQLKCLPSIAIPEILCWFSSLCMCPFAETGKIAFACTSSTNAKVVVLYILESIVTEHAESMLPEMPRIVHILISLCKSSYCDVAFLDSVLCLLSPLINYFLKKVVSAEKMFLNESSCQDFELLNFEELFDSIRHMTELQNGSGVHKLQGSLLIFILGSHFPLFSFRRKIDSLQSLLQWVNFTRSESTSFFNYLCAFQKVFDNCNVQLEQNLHLFGLAIPSDVQQQVGTQYIVRLHDTTNVTSGFADNLDLGVISKPADEADYLDLGFMSKPAEEFDITETIASLDQEIHQLSLEEMKEFSKSLEVLIFNLFPAIENCWKLHYKLTTKLTVKMTRCFLLSSFLKYVGSEVSVSDGKAGTVSFYMSNCKDIWNSSLENLARKVLAVQENNCWQVASAILDYIFRLPQTICLDCIISKICLVMKSLCLHAPIISWRLQTDKWLTYLIVRGIRNADIVGDSLVDLFCTMLSHVEPEQRAIALHHIGVIVGLDAYDGSAILSCTVQKNLFGSEPVISLPASLISNLVAITWDRVATMALSDPSMALRSHAMALLSCYVPFTSRSQLQSFLVASNNILQSMGKLSPSIEGHLTRQSLGVLASACLHSPAEDIALIPESIWRSLKQMGTCKTGWLDEVEKRLCLALCGLQTEFDRGKEVLQDVLSPTSAGNAGVPDFQSVRESILQILPSLTSIQAYFDFFSKRNEQECQELEEAEIEMNLLQKEMAMQQVFGSLREATKTYDKKDDTRLQQIKDDIHSLELAKLKEEVAARRQKKLTMKRARQKLLEEAASREMELLQELDRERTNDMVQEIEKQRQLEIERAKTRELQLCLDMERERQTQRELQRELELVESGMRSSRREFSSNANSRLREKYRERDNGKSGVDGGGLRPSSRDLESGNTTQATSSASNASLTPALVLAGSRSFSGQPTTILQSREKLIERNTCYEDNIEGSRDSGDASSMGDPELSSAFDGLAGGGFGSVTRRGCKSRQVMERREREGRREGKWERKQHS</sequence>
<dbReference type="SUPFAM" id="SSF49785">
    <property type="entry name" value="Galactose-binding domain-like"/>
    <property type="match status" value="1"/>
</dbReference>
<feature type="compositionally biased region" description="Basic and acidic residues" evidence="1">
    <location>
        <begin position="2038"/>
        <end position="2049"/>
    </location>
</feature>
<keyword evidence="3" id="KW-1185">Reference proteome</keyword>
<feature type="region of interest" description="Disordered" evidence="1">
    <location>
        <begin position="2020"/>
        <end position="2079"/>
    </location>
</feature>
<evidence type="ECO:0000313" key="3">
    <source>
        <dbReference type="Proteomes" id="UP000236161"/>
    </source>
</evidence>
<feature type="compositionally biased region" description="Basic and acidic residues" evidence="1">
    <location>
        <begin position="2115"/>
        <end position="2126"/>
    </location>
</feature>
<dbReference type="InterPro" id="IPR008979">
    <property type="entry name" value="Galactose-bd-like_sf"/>
</dbReference>
<feature type="compositionally biased region" description="Low complexity" evidence="1">
    <location>
        <begin position="2070"/>
        <end position="2079"/>
    </location>
</feature>
<feature type="compositionally biased region" description="Basic and acidic residues" evidence="1">
    <location>
        <begin position="2160"/>
        <end position="2181"/>
    </location>
</feature>
<dbReference type="Proteomes" id="UP000236161">
    <property type="component" value="Unassembled WGS sequence"/>
</dbReference>
<evidence type="ECO:0000256" key="1">
    <source>
        <dbReference type="SAM" id="MobiDB-lite"/>
    </source>
</evidence>
<name>A0A2I0A3P5_9ASPA</name>
<dbReference type="PANTHER" id="PTHR35833:SF1">
    <property type="entry name" value="GALACTOSE-BINDING DOMAIN-CONTAINING PROTEIN"/>
    <property type="match status" value="1"/>
</dbReference>
<evidence type="ECO:0000313" key="2">
    <source>
        <dbReference type="EMBL" id="PKA50164.1"/>
    </source>
</evidence>
<proteinExistence type="predicted"/>
<feature type="region of interest" description="Disordered" evidence="1">
    <location>
        <begin position="2115"/>
        <end position="2181"/>
    </location>
</feature>
<dbReference type="EMBL" id="KZ452028">
    <property type="protein sequence ID" value="PKA50164.1"/>
    <property type="molecule type" value="Genomic_DNA"/>
</dbReference>
<dbReference type="PANTHER" id="PTHR35833">
    <property type="entry name" value="GALACTOSE-BINDING DOMAIN-LIKE, ARMADILLO-TYPE FOLD PROTEIN-RELATED"/>
    <property type="match status" value="1"/>
</dbReference>
<reference evidence="2 3" key="1">
    <citation type="journal article" date="2017" name="Nature">
        <title>The Apostasia genome and the evolution of orchids.</title>
        <authorList>
            <person name="Zhang G.Q."/>
            <person name="Liu K.W."/>
            <person name="Li Z."/>
            <person name="Lohaus R."/>
            <person name="Hsiao Y.Y."/>
            <person name="Niu S.C."/>
            <person name="Wang J.Y."/>
            <person name="Lin Y.C."/>
            <person name="Xu Q."/>
            <person name="Chen L.J."/>
            <person name="Yoshida K."/>
            <person name="Fujiwara S."/>
            <person name="Wang Z.W."/>
            <person name="Zhang Y.Q."/>
            <person name="Mitsuda N."/>
            <person name="Wang M."/>
            <person name="Liu G.H."/>
            <person name="Pecoraro L."/>
            <person name="Huang H.X."/>
            <person name="Xiao X.J."/>
            <person name="Lin M."/>
            <person name="Wu X.Y."/>
            <person name="Wu W.L."/>
            <person name="Chen Y.Y."/>
            <person name="Chang S.B."/>
            <person name="Sakamoto S."/>
            <person name="Ohme-Takagi M."/>
            <person name="Yagi M."/>
            <person name="Zeng S.J."/>
            <person name="Shen C.Y."/>
            <person name="Yeh C.M."/>
            <person name="Luo Y.B."/>
            <person name="Tsai W.C."/>
            <person name="Van de Peer Y."/>
            <person name="Liu Z.J."/>
        </authorList>
    </citation>
    <scope>NUCLEOTIDE SEQUENCE [LARGE SCALE GENOMIC DNA]</scope>
    <source>
        <strain evidence="3">cv. Shenzhen</strain>
        <tissue evidence="2">Stem</tissue>
    </source>
</reference>
<gene>
    <name evidence="2" type="ORF">AXF42_Ash020109</name>
</gene>